<dbReference type="EMBL" id="JBGFFX010000011">
    <property type="protein sequence ID" value="MEY8772241.1"/>
    <property type="molecule type" value="Genomic_DNA"/>
</dbReference>
<evidence type="ECO:0000313" key="6">
    <source>
        <dbReference type="Proteomes" id="UP001565243"/>
    </source>
</evidence>
<dbReference type="InterPro" id="IPR014944">
    <property type="entry name" value="Toxin_SymE-like"/>
</dbReference>
<dbReference type="RefSeq" id="WP_369896291.1">
    <property type="nucleotide sequence ID" value="NZ_JBGFFX010000011.1"/>
</dbReference>
<keyword evidence="1 3" id="KW-0963">Cytoplasm</keyword>
<evidence type="ECO:0000313" key="5">
    <source>
        <dbReference type="EMBL" id="MEY8772241.1"/>
    </source>
</evidence>
<name>A0ABV4EBD9_9GAMM</name>
<gene>
    <name evidence="3 5" type="primary">symE</name>
    <name evidence="5" type="ORF">AB6T85_17690</name>
</gene>
<keyword evidence="3" id="KW-0694">RNA-binding</keyword>
<keyword evidence="3" id="KW-0540">Nuclease</keyword>
<accession>A0ABV4EBD9</accession>
<dbReference type="EC" id="3.1.-.-" evidence="3"/>
<dbReference type="Pfam" id="PF08845">
    <property type="entry name" value="SymE_toxin"/>
    <property type="match status" value="1"/>
</dbReference>
<proteinExistence type="inferred from homology"/>
<keyword evidence="2" id="KW-0238">DNA-binding</keyword>
<protein>
    <recommendedName>
        <fullName evidence="3">Endoribonuclease SymE</fullName>
        <ecNumber evidence="3">3.1.-.-</ecNumber>
    </recommendedName>
</protein>
<keyword evidence="3" id="KW-0378">Hydrolase</keyword>
<evidence type="ECO:0000256" key="2">
    <source>
        <dbReference type="ARBA" id="ARBA00023125"/>
    </source>
</evidence>
<feature type="domain" description="Toxin SymE-like" evidence="4">
    <location>
        <begin position="21"/>
        <end position="71"/>
    </location>
</feature>
<dbReference type="Proteomes" id="UP001565243">
    <property type="component" value="Unassembled WGS sequence"/>
</dbReference>
<evidence type="ECO:0000259" key="4">
    <source>
        <dbReference type="Pfam" id="PF08845"/>
    </source>
</evidence>
<reference evidence="5 6" key="1">
    <citation type="submission" date="2024-07" db="EMBL/GenBank/DDBJ databases">
        <authorList>
            <person name="Hebao G."/>
        </authorList>
    </citation>
    <scope>NUCLEOTIDE SEQUENCE [LARGE SCALE GENOMIC DNA]</scope>
    <source>
        <strain evidence="5 6">ACCC 02193</strain>
    </source>
</reference>
<keyword evidence="6" id="KW-1185">Reference proteome</keyword>
<comment type="function">
    <text evidence="3">Involved in the degradation and recycling of damaged RNA. It is itself a target for degradation by the ATP-dependent protease Lon.</text>
</comment>
<dbReference type="HAMAP" id="MF_01193">
    <property type="entry name" value="Endoribonucl_SymE"/>
    <property type="match status" value="1"/>
</dbReference>
<sequence>MAGQDCNAVAAAKEVTEATLRHYTVSYASTFPDYERIPLLAFKGKWLDAAGFATGTPVDVRVMPGCLVVTAREPEPQEPELMQSLRKVCKFSARKQRQVQEFIEVISGKPIR</sequence>
<organism evidence="5 6">
    <name type="scientific">Erwinia aeris</name>
    <dbReference type="NCBI Taxonomy" id="3239803"/>
    <lineage>
        <taxon>Bacteria</taxon>
        <taxon>Pseudomonadati</taxon>
        <taxon>Pseudomonadota</taxon>
        <taxon>Gammaproteobacteria</taxon>
        <taxon>Enterobacterales</taxon>
        <taxon>Erwiniaceae</taxon>
        <taxon>Erwinia</taxon>
    </lineage>
</organism>
<evidence type="ECO:0000256" key="3">
    <source>
        <dbReference type="HAMAP-Rule" id="MF_01193"/>
    </source>
</evidence>
<comment type="caution">
    <text evidence="5">The sequence shown here is derived from an EMBL/GenBank/DDBJ whole genome shotgun (WGS) entry which is preliminary data.</text>
</comment>
<dbReference type="NCBIfam" id="NF010128">
    <property type="entry name" value="PRK13605.1"/>
    <property type="match status" value="1"/>
</dbReference>
<evidence type="ECO:0000256" key="1">
    <source>
        <dbReference type="ARBA" id="ARBA00022490"/>
    </source>
</evidence>
<comment type="subcellular location">
    <subcellularLocation>
        <location evidence="3">Cytoplasm</location>
    </subcellularLocation>
</comment>
<comment type="similarity">
    <text evidence="3">Belongs to the SymE family.</text>
</comment>
<dbReference type="InterPro" id="IPR020883">
    <property type="entry name" value="TypeI_TA_SymE"/>
</dbReference>
<keyword evidence="3" id="KW-0255">Endonuclease</keyword>